<feature type="region of interest" description="Disordered" evidence="1">
    <location>
        <begin position="216"/>
        <end position="236"/>
    </location>
</feature>
<comment type="caution">
    <text evidence="5">The sequence shown here is derived from an EMBL/GenBank/DDBJ whole genome shotgun (WGS) entry which is preliminary data.</text>
</comment>
<evidence type="ECO:0000256" key="2">
    <source>
        <dbReference type="SAM" id="SignalP"/>
    </source>
</evidence>
<feature type="compositionally biased region" description="Basic and acidic residues" evidence="1">
    <location>
        <begin position="216"/>
        <end position="225"/>
    </location>
</feature>
<keyword evidence="2" id="KW-0732">Signal</keyword>
<feature type="chain" id="PRO_5045378179" evidence="2">
    <location>
        <begin position="31"/>
        <end position="358"/>
    </location>
</feature>
<proteinExistence type="predicted"/>
<feature type="domain" description="Rhamnogalacturonase A/B/Epimerase-like pectate lyase" evidence="3">
    <location>
        <begin position="37"/>
        <end position="81"/>
    </location>
</feature>
<dbReference type="InterPro" id="IPR012334">
    <property type="entry name" value="Pectin_lyas_fold"/>
</dbReference>
<dbReference type="SUPFAM" id="SSF51126">
    <property type="entry name" value="Pectin lyase-like"/>
    <property type="match status" value="1"/>
</dbReference>
<dbReference type="Proteomes" id="UP001596036">
    <property type="component" value="Unassembled WGS sequence"/>
</dbReference>
<protein>
    <submittedName>
        <fullName evidence="5">Right-handed parallel beta-helix repeat-containing protein</fullName>
    </submittedName>
</protein>
<feature type="signal peptide" evidence="2">
    <location>
        <begin position="1"/>
        <end position="30"/>
    </location>
</feature>
<dbReference type="InterPro" id="IPR051801">
    <property type="entry name" value="GH28_Enzymes"/>
</dbReference>
<dbReference type="Gene3D" id="2.160.20.10">
    <property type="entry name" value="Single-stranded right-handed beta-helix, Pectin lyase-like"/>
    <property type="match status" value="1"/>
</dbReference>
<organism evidence="5 6">
    <name type="scientific">Lysobacter yangpyeongensis</name>
    <dbReference type="NCBI Taxonomy" id="346182"/>
    <lineage>
        <taxon>Bacteria</taxon>
        <taxon>Pseudomonadati</taxon>
        <taxon>Pseudomonadota</taxon>
        <taxon>Gammaproteobacteria</taxon>
        <taxon>Lysobacterales</taxon>
        <taxon>Lysobacteraceae</taxon>
        <taxon>Lysobacter</taxon>
    </lineage>
</organism>
<dbReference type="PANTHER" id="PTHR31339">
    <property type="entry name" value="PECTIN LYASE-RELATED"/>
    <property type="match status" value="1"/>
</dbReference>
<accession>A0ABW0SJ61</accession>
<evidence type="ECO:0000259" key="4">
    <source>
        <dbReference type="Pfam" id="PF13229"/>
    </source>
</evidence>
<evidence type="ECO:0000256" key="1">
    <source>
        <dbReference type="SAM" id="MobiDB-lite"/>
    </source>
</evidence>
<dbReference type="RefSeq" id="WP_386752959.1">
    <property type="nucleotide sequence ID" value="NZ_JBHSNM010000001.1"/>
</dbReference>
<dbReference type="Pfam" id="PF13229">
    <property type="entry name" value="Beta_helix"/>
    <property type="match status" value="2"/>
</dbReference>
<dbReference type="InterPro" id="IPR024535">
    <property type="entry name" value="RHGA/B-epi-like_pectate_lyase"/>
</dbReference>
<dbReference type="InterPro" id="IPR022441">
    <property type="entry name" value="Para_beta_helix_rpt-2"/>
</dbReference>
<feature type="domain" description="Right handed beta helix" evidence="4">
    <location>
        <begin position="240"/>
        <end position="325"/>
    </location>
</feature>
<dbReference type="InterPro" id="IPR011050">
    <property type="entry name" value="Pectin_lyase_fold/virulence"/>
</dbReference>
<name>A0ABW0SJ61_9GAMM</name>
<evidence type="ECO:0000259" key="3">
    <source>
        <dbReference type="Pfam" id="PF12708"/>
    </source>
</evidence>
<reference evidence="6" key="1">
    <citation type="journal article" date="2019" name="Int. J. Syst. Evol. Microbiol.">
        <title>The Global Catalogue of Microorganisms (GCM) 10K type strain sequencing project: providing services to taxonomists for standard genome sequencing and annotation.</title>
        <authorList>
            <consortium name="The Broad Institute Genomics Platform"/>
            <consortium name="The Broad Institute Genome Sequencing Center for Infectious Disease"/>
            <person name="Wu L."/>
            <person name="Ma J."/>
        </authorList>
    </citation>
    <scope>NUCLEOTIDE SEQUENCE [LARGE SCALE GENOMIC DNA]</scope>
    <source>
        <strain evidence="6">KACC 11407</strain>
    </source>
</reference>
<gene>
    <name evidence="5" type="ORF">ACFPN1_03300</name>
</gene>
<feature type="domain" description="Right handed beta helix" evidence="4">
    <location>
        <begin position="116"/>
        <end position="231"/>
    </location>
</feature>
<dbReference type="InterPro" id="IPR006626">
    <property type="entry name" value="PbH1"/>
</dbReference>
<dbReference type="EMBL" id="JBHSNM010000001">
    <property type="protein sequence ID" value="MFC5569093.1"/>
    <property type="molecule type" value="Genomic_DNA"/>
</dbReference>
<dbReference type="InterPro" id="IPR039448">
    <property type="entry name" value="Beta_helix"/>
</dbReference>
<keyword evidence="6" id="KW-1185">Reference proteome</keyword>
<dbReference type="SMART" id="SM00710">
    <property type="entry name" value="PbH1"/>
    <property type="match status" value="8"/>
</dbReference>
<evidence type="ECO:0000313" key="5">
    <source>
        <dbReference type="EMBL" id="MFC5569093.1"/>
    </source>
</evidence>
<dbReference type="Pfam" id="PF12708">
    <property type="entry name" value="Pect-lyase_RHGA_epim"/>
    <property type="match status" value="1"/>
</dbReference>
<evidence type="ECO:0000313" key="6">
    <source>
        <dbReference type="Proteomes" id="UP001596036"/>
    </source>
</evidence>
<sequence>MRSREEGRRRCLRASLALLVLAPLRWPALASAVREGVDVRALGARGDGIGDDTAAFQRAIDRAARGTGLVEVPAGRYLIDPQRSLRLRNGIDLRLAPDAVLMAKPNAAPRAYVLLVEGVSDVTISGGAIVGERDAHLGKTGEWGHGIMIRGASRVSVRDMTISRCWGDGISVGGLAKVGAEGRPSTDILIANVRCRGNRRQGLTIGRSRRVRVRDSEFSDTHGTKPEYGIDIEPDKPGTADDITIERCIVKGNRGGGIQAYHRASRVTIRNCTIEGNGFGIFTVSANGGVVSGNTIRGNRRAGVALRGKTRGFRVEDNRFARNNTTLRLSRAATRSSRGHVQLAKDALGNSVAANQYE</sequence>
<dbReference type="NCBIfam" id="TIGR03804">
    <property type="entry name" value="para_beta_helix"/>
    <property type="match status" value="1"/>
</dbReference>